<dbReference type="EMBL" id="VAUA01000001">
    <property type="protein sequence ID" value="TLP68906.1"/>
    <property type="molecule type" value="Genomic_DNA"/>
</dbReference>
<sequence length="125" mass="14257">MDVQQFVSSIYLGDRGCMGVVFDKEANEVRIEVDCISRLAPGTKTWNFYNDENVENGAIVFRGVTQFFRPENGWLPNDYINYLELVSEQDGVYHFRFSGDLVADEGETRAEVVLDIYARSIDIEG</sequence>
<name>A0ABY2V052_9RHOB</name>
<evidence type="ECO:0000313" key="2">
    <source>
        <dbReference type="Proteomes" id="UP000305041"/>
    </source>
</evidence>
<dbReference type="Proteomes" id="UP000305041">
    <property type="component" value="Unassembled WGS sequence"/>
</dbReference>
<accession>A0ABY2V052</accession>
<protein>
    <submittedName>
        <fullName evidence="1">Uncharacterized protein</fullName>
    </submittedName>
</protein>
<dbReference type="InterPro" id="IPR046225">
    <property type="entry name" value="DUF6258"/>
</dbReference>
<dbReference type="RefSeq" id="WP_138161141.1">
    <property type="nucleotide sequence ID" value="NZ_VAUA01000001.1"/>
</dbReference>
<proteinExistence type="predicted"/>
<organism evidence="1 2">
    <name type="scientific">Parasedimentitalea maritima</name>
    <dbReference type="NCBI Taxonomy" id="2578117"/>
    <lineage>
        <taxon>Bacteria</taxon>
        <taxon>Pseudomonadati</taxon>
        <taxon>Pseudomonadota</taxon>
        <taxon>Alphaproteobacteria</taxon>
        <taxon>Rhodobacterales</taxon>
        <taxon>Paracoccaceae</taxon>
        <taxon>Parasedimentitalea</taxon>
    </lineage>
</organism>
<comment type="caution">
    <text evidence="1">The sequence shown here is derived from an EMBL/GenBank/DDBJ whole genome shotgun (WGS) entry which is preliminary data.</text>
</comment>
<reference evidence="1 2" key="1">
    <citation type="submission" date="2019-05" db="EMBL/GenBank/DDBJ databases">
        <title>Draft genome sequence of Pelagicola sp. DSW4-44.</title>
        <authorList>
            <person name="Oh J."/>
        </authorList>
    </citation>
    <scope>NUCLEOTIDE SEQUENCE [LARGE SCALE GENOMIC DNA]</scope>
    <source>
        <strain evidence="1 2">DSW4-44</strain>
    </source>
</reference>
<gene>
    <name evidence="1" type="ORF">FEE96_01055</name>
</gene>
<evidence type="ECO:0000313" key="1">
    <source>
        <dbReference type="EMBL" id="TLP68906.1"/>
    </source>
</evidence>
<dbReference type="Pfam" id="PF19772">
    <property type="entry name" value="DUF6258"/>
    <property type="match status" value="1"/>
</dbReference>
<keyword evidence="2" id="KW-1185">Reference proteome</keyword>